<proteinExistence type="predicted"/>
<keyword evidence="3" id="KW-1185">Reference proteome</keyword>
<feature type="region of interest" description="Disordered" evidence="1">
    <location>
        <begin position="145"/>
        <end position="214"/>
    </location>
</feature>
<comment type="caution">
    <text evidence="2">The sequence shown here is derived from an EMBL/GenBank/DDBJ whole genome shotgun (WGS) entry which is preliminary data.</text>
</comment>
<dbReference type="AlphaFoldDB" id="A0AB34HV22"/>
<name>A0AB34HV22_ESCRO</name>
<gene>
    <name evidence="2" type="ORF">J1605_018838</name>
</gene>
<reference evidence="2 3" key="1">
    <citation type="submission" date="2022-11" db="EMBL/GenBank/DDBJ databases">
        <title>Whole genome sequence of Eschrichtius robustus ER-17-0199.</title>
        <authorList>
            <person name="Bruniche-Olsen A."/>
            <person name="Black A.N."/>
            <person name="Fields C.J."/>
            <person name="Walden K."/>
            <person name="Dewoody J.A."/>
        </authorList>
    </citation>
    <scope>NUCLEOTIDE SEQUENCE [LARGE SCALE GENOMIC DNA]</scope>
    <source>
        <strain evidence="2">ER-17-0199</strain>
        <tissue evidence="2">Blubber</tissue>
    </source>
</reference>
<sequence length="227" mass="23898">MLMLAKLERTGLSTGRVCSAPPSFRPPGGGRTPSPLSPASQHAPLAGAPPSPHVTAQPSMHARIGSRDRGAGSHLTGRSGHNCWPLSRRVKVGPATLGATRHLTELELENASCRAHLRGAGLEPPWRGQPRENLLLPERSVSSASRVRGPAGIGGWARGCDSKPLNQPPLPVEQRPRTWEGSRGGIQAVWADPGSPLTPGLGKMGSDTAAPRWPDCSESLAAFRLES</sequence>
<dbReference type="EMBL" id="JAIQCJ010000776">
    <property type="protein sequence ID" value="KAJ8794660.1"/>
    <property type="molecule type" value="Genomic_DNA"/>
</dbReference>
<feature type="region of interest" description="Disordered" evidence="1">
    <location>
        <begin position="12"/>
        <end position="86"/>
    </location>
</feature>
<protein>
    <submittedName>
        <fullName evidence="2">Uncharacterized protein</fullName>
    </submittedName>
</protein>
<evidence type="ECO:0000256" key="1">
    <source>
        <dbReference type="SAM" id="MobiDB-lite"/>
    </source>
</evidence>
<dbReference type="Proteomes" id="UP001159641">
    <property type="component" value="Unassembled WGS sequence"/>
</dbReference>
<evidence type="ECO:0000313" key="3">
    <source>
        <dbReference type="Proteomes" id="UP001159641"/>
    </source>
</evidence>
<organism evidence="2 3">
    <name type="scientific">Eschrichtius robustus</name>
    <name type="common">California gray whale</name>
    <name type="synonym">Eschrichtius gibbosus</name>
    <dbReference type="NCBI Taxonomy" id="9764"/>
    <lineage>
        <taxon>Eukaryota</taxon>
        <taxon>Metazoa</taxon>
        <taxon>Chordata</taxon>
        <taxon>Craniata</taxon>
        <taxon>Vertebrata</taxon>
        <taxon>Euteleostomi</taxon>
        <taxon>Mammalia</taxon>
        <taxon>Eutheria</taxon>
        <taxon>Laurasiatheria</taxon>
        <taxon>Artiodactyla</taxon>
        <taxon>Whippomorpha</taxon>
        <taxon>Cetacea</taxon>
        <taxon>Mysticeti</taxon>
        <taxon>Eschrichtiidae</taxon>
        <taxon>Eschrichtius</taxon>
    </lineage>
</organism>
<evidence type="ECO:0000313" key="2">
    <source>
        <dbReference type="EMBL" id="KAJ8794660.1"/>
    </source>
</evidence>
<accession>A0AB34HV22</accession>